<keyword evidence="1" id="KW-0472">Membrane</keyword>
<dbReference type="AlphaFoldDB" id="A0A1A7BZT1"/>
<keyword evidence="1" id="KW-1133">Transmembrane helix</keyword>
<evidence type="ECO:0000256" key="1">
    <source>
        <dbReference type="SAM" id="Phobius"/>
    </source>
</evidence>
<dbReference type="EMBL" id="LOCQ01000059">
    <property type="protein sequence ID" value="OBV37975.1"/>
    <property type="molecule type" value="Genomic_DNA"/>
</dbReference>
<dbReference type="Gene3D" id="3.30.450.20">
    <property type="entry name" value="PAS domain"/>
    <property type="match status" value="1"/>
</dbReference>
<name>A0A1A7BZT1_9BURK</name>
<dbReference type="Proteomes" id="UP000092713">
    <property type="component" value="Unassembled WGS sequence"/>
</dbReference>
<sequence>MMPINLLQRLPRPRRRGAEWLVLAGVLLMSALMVGYFIWSERRLLIASDIERMRMQTLIIDENLQHQFEGVRNALDSARRAFHPGSGCTADCRRVLLQSLKRAMPGVRALLVADRRGHIVLSDDDLRDARLDDRQYTRQVASMRSPDTLYLSQPYENTPGVFNLKAHPIRCSCATSKAGAC</sequence>
<gene>
    <name evidence="2" type="ORF">ASR47_1004250</name>
</gene>
<proteinExistence type="predicted"/>
<accession>A0A1A7BZT1</accession>
<keyword evidence="1" id="KW-0812">Transmembrane</keyword>
<reference evidence="2 3" key="1">
    <citation type="submission" date="2016-04" db="EMBL/GenBank/DDBJ databases">
        <title>Draft genome sequence of Janthinobacterium psychrotolerans sp. nov., isolated from freshwater sediments in Denmark.</title>
        <authorList>
            <person name="Gong X."/>
            <person name="Skrivergaard S."/>
            <person name="Korsgaard B.S."/>
            <person name="Schreiber L."/>
            <person name="Marshall I.P."/>
            <person name="Finster K."/>
            <person name="Schramm A."/>
        </authorList>
    </citation>
    <scope>NUCLEOTIDE SEQUENCE [LARGE SCALE GENOMIC DNA]</scope>
    <source>
        <strain evidence="2 3">S3-2</strain>
    </source>
</reference>
<evidence type="ECO:0000313" key="2">
    <source>
        <dbReference type="EMBL" id="OBV37975.1"/>
    </source>
</evidence>
<dbReference type="RefSeq" id="WP_065309490.1">
    <property type="nucleotide sequence ID" value="NZ_LOCQ01000059.1"/>
</dbReference>
<organism evidence="2 3">
    <name type="scientific">Janthinobacterium psychrotolerans</name>
    <dbReference type="NCBI Taxonomy" id="1747903"/>
    <lineage>
        <taxon>Bacteria</taxon>
        <taxon>Pseudomonadati</taxon>
        <taxon>Pseudomonadota</taxon>
        <taxon>Betaproteobacteria</taxon>
        <taxon>Burkholderiales</taxon>
        <taxon>Oxalobacteraceae</taxon>
        <taxon>Janthinobacterium</taxon>
    </lineage>
</organism>
<feature type="transmembrane region" description="Helical" evidence="1">
    <location>
        <begin position="20"/>
        <end position="39"/>
    </location>
</feature>
<evidence type="ECO:0000313" key="3">
    <source>
        <dbReference type="Proteomes" id="UP000092713"/>
    </source>
</evidence>
<keyword evidence="3" id="KW-1185">Reference proteome</keyword>
<protein>
    <submittedName>
        <fullName evidence="2">Uncharacterized protein</fullName>
    </submittedName>
</protein>
<comment type="caution">
    <text evidence="2">The sequence shown here is derived from an EMBL/GenBank/DDBJ whole genome shotgun (WGS) entry which is preliminary data.</text>
</comment>